<dbReference type="Pfam" id="PF24564">
    <property type="entry name" value="DUF7605"/>
    <property type="match status" value="1"/>
</dbReference>
<evidence type="ECO:0000313" key="4">
    <source>
        <dbReference type="EMBL" id="SPO41839.1"/>
    </source>
</evidence>
<accession>A0A5C3FEP0</accession>
<organism evidence="4 5">
    <name type="scientific">Pseudozyma flocculosa</name>
    <dbReference type="NCBI Taxonomy" id="84751"/>
    <lineage>
        <taxon>Eukaryota</taxon>
        <taxon>Fungi</taxon>
        <taxon>Dikarya</taxon>
        <taxon>Basidiomycota</taxon>
        <taxon>Ustilaginomycotina</taxon>
        <taxon>Ustilaginomycetes</taxon>
        <taxon>Ustilaginales</taxon>
        <taxon>Ustilaginaceae</taxon>
        <taxon>Pseudozyma</taxon>
    </lineage>
</organism>
<dbReference type="Proteomes" id="UP000323386">
    <property type="component" value="Unassembled WGS sequence"/>
</dbReference>
<feature type="region of interest" description="Disordered" evidence="1">
    <location>
        <begin position="229"/>
        <end position="249"/>
    </location>
</feature>
<evidence type="ECO:0000313" key="5">
    <source>
        <dbReference type="Proteomes" id="UP000323386"/>
    </source>
</evidence>
<dbReference type="OrthoDB" id="3598281at2759"/>
<sequence>MVSTLKRRSSNDAWSDNSSLTSFETPPSATLPPLAKRSKPHASEPLDGAERRGELDEQPLASAPRFDQPASMGKIECDSGYPCAEIKAGHASATRISEPGLRLSSSVAGLEGIYETSENILAQLSRLPEGMAGLAALKDSARRLAEGTVDRPTTFVVRGPTGAGKSTLINAIIGEDIMPTLSNQACTTAPTVILYNSTSDSYRAEVQFVSAAAWTDELQAFCIARRQEAGVPAEEDPPESLGSREEVAPLGPEQEAASVLPETGDARFSLDSTLAKLQALFPNEAWDDFSDGRPWTPAEILELDGSFRERLGSTDIIEAACASDMGDRLGEFDDPRRCNLWPLIFEIRVYIPCSTLRHGAALVDLPGTGDCNAARNEAAARYVREYDYMWVCLDICRATAAKELETIFSELSDEQLQSGRGKVSFLLTKTERGCGVLDKESVKTIHEDVPLLTDNEEFSDRHRDYHALVRATRTFRAQVQASSSAKTSSSDPDDWRRNAQQLQALKAECADRRRELARMYCQARSQAVGAALKERYDRLTSRLVHRSSTTGSLAELVYSTATEDFQALCRGDDGQAAATEEDTGVPELRRLIQRAAEAARTAAKDRQLQLAALLCKDACMLLGPALIRCESDRIAFDHRWGSDRRAGAPSVSETLRARFENFLIRAFNQLELDLVALGKRSVNMALNGSELKRQILPRWLAICQQKHWRVVRTAVIKAGVNPYGRLDINAELSVELVKLFESAWDGVISNCISSLRTSILGILNRFVDEFVANGLTERSCRELAEFMAQGQDVLERTLDDIIATFEMQGRQARIEEMTAAIAPKLAKKLKQTYQKGAEHVGKGSAKRRIDTIAAEIRKQDTFLDCALADSDLPFVIEAMHLQIRRPVFGLGLMMQERLDSFWGVSREAKGLEGPRKEVLEAIIGLAGQLFALRAKPESTLEARSDPRSNAGC</sequence>
<dbReference type="InterPro" id="IPR027417">
    <property type="entry name" value="P-loop_NTPase"/>
</dbReference>
<feature type="domain" description="Dynamin N-terminal" evidence="2">
    <location>
        <begin position="156"/>
        <end position="415"/>
    </location>
</feature>
<keyword evidence="5" id="KW-1185">Reference proteome</keyword>
<dbReference type="EMBL" id="OOIP01000032">
    <property type="protein sequence ID" value="SPO41839.1"/>
    <property type="molecule type" value="Genomic_DNA"/>
</dbReference>
<dbReference type="Gene3D" id="3.40.50.300">
    <property type="entry name" value="P-loop containing nucleotide triphosphate hydrolases"/>
    <property type="match status" value="1"/>
</dbReference>
<protein>
    <recommendedName>
        <fullName evidence="6">G domain-containing protein</fullName>
    </recommendedName>
</protein>
<feature type="domain" description="DUF7605" evidence="3">
    <location>
        <begin position="729"/>
        <end position="862"/>
    </location>
</feature>
<name>A0A5C3FEP0_9BASI</name>
<dbReference type="Pfam" id="PF00350">
    <property type="entry name" value="Dynamin_N"/>
    <property type="match status" value="1"/>
</dbReference>
<evidence type="ECO:0000259" key="3">
    <source>
        <dbReference type="Pfam" id="PF24564"/>
    </source>
</evidence>
<evidence type="ECO:0000256" key="1">
    <source>
        <dbReference type="SAM" id="MobiDB-lite"/>
    </source>
</evidence>
<evidence type="ECO:0000259" key="2">
    <source>
        <dbReference type="Pfam" id="PF00350"/>
    </source>
</evidence>
<dbReference type="AlphaFoldDB" id="A0A5C3FEP0"/>
<gene>
    <name evidence="4" type="ORF">PSFLO_07321</name>
</gene>
<feature type="region of interest" description="Disordered" evidence="1">
    <location>
        <begin position="1"/>
        <end position="72"/>
    </location>
</feature>
<feature type="compositionally biased region" description="Polar residues" evidence="1">
    <location>
        <begin position="11"/>
        <end position="28"/>
    </location>
</feature>
<reference evidence="4 5" key="1">
    <citation type="submission" date="2018-03" db="EMBL/GenBank/DDBJ databases">
        <authorList>
            <person name="Guldener U."/>
        </authorList>
    </citation>
    <scope>NUCLEOTIDE SEQUENCE [LARGE SCALE GENOMIC DNA]</scope>
    <source>
        <strain evidence="4 5">DAOM196992</strain>
    </source>
</reference>
<feature type="compositionally biased region" description="Basic and acidic residues" evidence="1">
    <location>
        <begin position="41"/>
        <end position="55"/>
    </location>
</feature>
<proteinExistence type="predicted"/>
<evidence type="ECO:0008006" key="6">
    <source>
        <dbReference type="Google" id="ProtNLM"/>
    </source>
</evidence>
<dbReference type="InterPro" id="IPR056024">
    <property type="entry name" value="DUF7605"/>
</dbReference>
<dbReference type="SUPFAM" id="SSF52540">
    <property type="entry name" value="P-loop containing nucleoside triphosphate hydrolases"/>
    <property type="match status" value="1"/>
</dbReference>
<dbReference type="PANTHER" id="PTHR36681:SF3">
    <property type="entry name" value="NUCLEAR GTPASE, GERMINAL CENTER-ASSOCIATED, TANDEM DUPLICATE 3"/>
    <property type="match status" value="1"/>
</dbReference>
<dbReference type="PANTHER" id="PTHR36681">
    <property type="entry name" value="NUCLEAR GTPASE, GERMINAL CENTER-ASSOCIATED, TANDEM DUPLICATE 3"/>
    <property type="match status" value="1"/>
</dbReference>
<dbReference type="InterPro" id="IPR045063">
    <property type="entry name" value="Dynamin_N"/>
</dbReference>